<evidence type="ECO:0000256" key="5">
    <source>
        <dbReference type="ARBA" id="ARBA00022692"/>
    </source>
</evidence>
<feature type="transmembrane region" description="Helical" evidence="12">
    <location>
        <begin position="184"/>
        <end position="210"/>
    </location>
</feature>
<keyword evidence="4" id="KW-1003">Cell membrane</keyword>
<reference evidence="13 14" key="1">
    <citation type="journal article" date="2023" name="Arcadia Sci">
        <title>De novo assembly of a long-read Amblyomma americanum tick genome.</title>
        <authorList>
            <person name="Chou S."/>
            <person name="Poskanzer K.E."/>
            <person name="Rollins M."/>
            <person name="Thuy-Boun P.S."/>
        </authorList>
    </citation>
    <scope>NUCLEOTIDE SEQUENCE [LARGE SCALE GENOMIC DNA]</scope>
    <source>
        <strain evidence="13">F_SG_1</strain>
        <tissue evidence="13">Salivary glands</tissue>
    </source>
</reference>
<evidence type="ECO:0000256" key="3">
    <source>
        <dbReference type="ARBA" id="ARBA00022448"/>
    </source>
</evidence>
<keyword evidence="14" id="KW-1185">Reference proteome</keyword>
<dbReference type="AlphaFoldDB" id="A0AAQ4FLK2"/>
<organism evidence="13 14">
    <name type="scientific">Amblyomma americanum</name>
    <name type="common">Lone star tick</name>
    <dbReference type="NCBI Taxonomy" id="6943"/>
    <lineage>
        <taxon>Eukaryota</taxon>
        <taxon>Metazoa</taxon>
        <taxon>Ecdysozoa</taxon>
        <taxon>Arthropoda</taxon>
        <taxon>Chelicerata</taxon>
        <taxon>Arachnida</taxon>
        <taxon>Acari</taxon>
        <taxon>Parasitiformes</taxon>
        <taxon>Ixodida</taxon>
        <taxon>Ixodoidea</taxon>
        <taxon>Ixodidae</taxon>
        <taxon>Amblyomminae</taxon>
        <taxon>Amblyomma</taxon>
    </lineage>
</organism>
<evidence type="ECO:0000313" key="14">
    <source>
        <dbReference type="Proteomes" id="UP001321473"/>
    </source>
</evidence>
<evidence type="ECO:0000256" key="1">
    <source>
        <dbReference type="ARBA" id="ARBA00004651"/>
    </source>
</evidence>
<sequence>MTLKGFLRIVPVFNISAIWCSVVIGLTATTYTAMGGLRSVVWADCLQGLLTVSVPMLIMAKVAYDAGSTGARPLNELDSRKYFLNTAFDLTTDETLWAVLIATSPTFFNRVCVDQGTAQRYLASRTLRQAKCLYYALLGGAGAALTSRYRGCDPLLSESIKRFDQLVPFYVVQDFRGFSGLSGVFLAGVVSASVSTVSSVVNSQAAVWYFDVVTPFFKVAPARLDCIIKTIAFAVGVLTTACSVLIPYLGSAMSVRA</sequence>
<evidence type="ECO:0000256" key="6">
    <source>
        <dbReference type="ARBA" id="ARBA00022989"/>
    </source>
</evidence>
<dbReference type="GO" id="GO:0005886">
    <property type="term" value="C:plasma membrane"/>
    <property type="evidence" value="ECO:0007669"/>
    <property type="project" value="UniProtKB-SubCell"/>
</dbReference>
<dbReference type="InterPro" id="IPR038377">
    <property type="entry name" value="Na/Glc_symporter_sf"/>
</dbReference>
<dbReference type="PANTHER" id="PTHR42985">
    <property type="entry name" value="SODIUM-COUPLED MONOCARBOXYLATE TRANSPORTER"/>
    <property type="match status" value="1"/>
</dbReference>
<dbReference type="PANTHER" id="PTHR42985:SF40">
    <property type="entry name" value="LD47995P-RELATED"/>
    <property type="match status" value="1"/>
</dbReference>
<comment type="caution">
    <text evidence="13">The sequence shown here is derived from an EMBL/GenBank/DDBJ whole genome shotgun (WGS) entry which is preliminary data.</text>
</comment>
<name>A0AAQ4FLK2_AMBAM</name>
<accession>A0AAQ4FLK2</accession>
<dbReference type="GO" id="GO:0006814">
    <property type="term" value="P:sodium ion transport"/>
    <property type="evidence" value="ECO:0007669"/>
    <property type="project" value="UniProtKB-KW"/>
</dbReference>
<dbReference type="GO" id="GO:0015293">
    <property type="term" value="F:symporter activity"/>
    <property type="evidence" value="ECO:0007669"/>
    <property type="project" value="TreeGrafter"/>
</dbReference>
<dbReference type="Pfam" id="PF00474">
    <property type="entry name" value="SSF"/>
    <property type="match status" value="1"/>
</dbReference>
<feature type="transmembrane region" description="Helical" evidence="12">
    <location>
        <begin position="230"/>
        <end position="250"/>
    </location>
</feature>
<evidence type="ECO:0000313" key="13">
    <source>
        <dbReference type="EMBL" id="KAK8788127.1"/>
    </source>
</evidence>
<comment type="subcellular location">
    <subcellularLocation>
        <location evidence="1">Cell membrane</location>
        <topology evidence="1">Multi-pass membrane protein</topology>
    </subcellularLocation>
</comment>
<keyword evidence="3" id="KW-0813">Transport</keyword>
<comment type="similarity">
    <text evidence="2 11">Belongs to the sodium:solute symporter (SSF) (TC 2.A.21) family.</text>
</comment>
<dbReference type="EMBL" id="JARKHS020001129">
    <property type="protein sequence ID" value="KAK8788127.1"/>
    <property type="molecule type" value="Genomic_DNA"/>
</dbReference>
<gene>
    <name evidence="13" type="ORF">V5799_022097</name>
</gene>
<feature type="transmembrane region" description="Helical" evidence="12">
    <location>
        <begin position="12"/>
        <end position="34"/>
    </location>
</feature>
<evidence type="ECO:0000256" key="10">
    <source>
        <dbReference type="ARBA" id="ARBA00023201"/>
    </source>
</evidence>
<keyword evidence="6 12" id="KW-1133">Transmembrane helix</keyword>
<evidence type="ECO:0000256" key="2">
    <source>
        <dbReference type="ARBA" id="ARBA00006434"/>
    </source>
</evidence>
<protein>
    <submittedName>
        <fullName evidence="13">Uncharacterized protein</fullName>
    </submittedName>
</protein>
<dbReference type="Proteomes" id="UP001321473">
    <property type="component" value="Unassembled WGS sequence"/>
</dbReference>
<keyword evidence="5 12" id="KW-0812">Transmembrane</keyword>
<evidence type="ECO:0000256" key="11">
    <source>
        <dbReference type="RuleBase" id="RU362091"/>
    </source>
</evidence>
<proteinExistence type="inferred from homology"/>
<keyword evidence="8" id="KW-0406">Ion transport</keyword>
<dbReference type="PROSITE" id="PS50283">
    <property type="entry name" value="NA_SOLUT_SYMP_3"/>
    <property type="match status" value="1"/>
</dbReference>
<dbReference type="InterPro" id="IPR001734">
    <property type="entry name" value="Na/solute_symporter"/>
</dbReference>
<evidence type="ECO:0000256" key="7">
    <source>
        <dbReference type="ARBA" id="ARBA00023053"/>
    </source>
</evidence>
<evidence type="ECO:0000256" key="12">
    <source>
        <dbReference type="SAM" id="Phobius"/>
    </source>
</evidence>
<evidence type="ECO:0000256" key="4">
    <source>
        <dbReference type="ARBA" id="ARBA00022475"/>
    </source>
</evidence>
<keyword evidence="7" id="KW-0915">Sodium</keyword>
<dbReference type="Gene3D" id="1.20.1730.10">
    <property type="entry name" value="Sodium/glucose cotransporter"/>
    <property type="match status" value="1"/>
</dbReference>
<dbReference type="InterPro" id="IPR051163">
    <property type="entry name" value="Sodium:Solute_Symporter_SSF"/>
</dbReference>
<keyword evidence="9 12" id="KW-0472">Membrane</keyword>
<evidence type="ECO:0000256" key="9">
    <source>
        <dbReference type="ARBA" id="ARBA00023136"/>
    </source>
</evidence>
<keyword evidence="10" id="KW-0739">Sodium transport</keyword>
<evidence type="ECO:0000256" key="8">
    <source>
        <dbReference type="ARBA" id="ARBA00023065"/>
    </source>
</evidence>